<organism evidence="5">
    <name type="scientific">uncultured archaeon MedDCM-OCT-S06-C18</name>
    <dbReference type="NCBI Taxonomy" id="743094"/>
    <lineage>
        <taxon>Archaea</taxon>
        <taxon>environmental samples</taxon>
    </lineage>
</organism>
<evidence type="ECO:0000256" key="4">
    <source>
        <dbReference type="SAM" id="MobiDB-lite"/>
    </source>
</evidence>
<evidence type="ECO:0000256" key="2">
    <source>
        <dbReference type="ARBA" id="ARBA00023274"/>
    </source>
</evidence>
<evidence type="ECO:0000313" key="5">
    <source>
        <dbReference type="EMBL" id="ADD93178.1"/>
    </source>
</evidence>
<accession>D6PBS7</accession>
<dbReference type="SUPFAM" id="SSF54189">
    <property type="entry name" value="Ribosomal proteins S24e, L23 and L15e"/>
    <property type="match status" value="1"/>
</dbReference>
<dbReference type="InterPro" id="IPR001976">
    <property type="entry name" value="Ribosomal_eS24"/>
</dbReference>
<reference evidence="5" key="1">
    <citation type="journal article" date="2010" name="ISME J.">
        <title>Metagenome of the Mediterranean deep chlorophyll maximum studied by direct and fosmid library 454 pyrosequencing.</title>
        <authorList>
            <person name="Ghai R."/>
            <person name="Martin-Cuadrado A.B."/>
            <person name="Molto A.G."/>
            <person name="Heredia I.G."/>
            <person name="Cabrera R."/>
            <person name="Martin J."/>
            <person name="Verdu M."/>
            <person name="Deschamps P."/>
            <person name="Moreira D."/>
            <person name="Lopez-Garcia P."/>
            <person name="Mira A."/>
            <person name="Rodriguez-Valera F."/>
        </authorList>
    </citation>
    <scope>NUCLEOTIDE SEQUENCE</scope>
</reference>
<dbReference type="GO" id="GO:0006412">
    <property type="term" value="P:translation"/>
    <property type="evidence" value="ECO:0007669"/>
    <property type="project" value="InterPro"/>
</dbReference>
<dbReference type="EMBL" id="GU942968">
    <property type="protein sequence ID" value="ADD93178.1"/>
    <property type="molecule type" value="Genomic_DNA"/>
</dbReference>
<keyword evidence="1 5" id="KW-0689">Ribosomal protein</keyword>
<dbReference type="InterPro" id="IPR012677">
    <property type="entry name" value="Nucleotide-bd_a/b_plait_sf"/>
</dbReference>
<dbReference type="InterPro" id="IPR012678">
    <property type="entry name" value="Ribosomal_uL23/eL15/eS24_sf"/>
</dbReference>
<dbReference type="GO" id="GO:1990904">
    <property type="term" value="C:ribonucleoprotein complex"/>
    <property type="evidence" value="ECO:0007669"/>
    <property type="project" value="UniProtKB-KW"/>
</dbReference>
<keyword evidence="2" id="KW-0687">Ribonucleoprotein</keyword>
<dbReference type="Pfam" id="PF01282">
    <property type="entry name" value="Ribosomal_S24e"/>
    <property type="match status" value="1"/>
</dbReference>
<feature type="region of interest" description="Disordered" evidence="4">
    <location>
        <begin position="90"/>
        <end position="111"/>
    </location>
</feature>
<evidence type="ECO:0000256" key="3">
    <source>
        <dbReference type="ARBA" id="ARBA00035358"/>
    </source>
</evidence>
<proteinExistence type="predicted"/>
<dbReference type="GO" id="GO:0003735">
    <property type="term" value="F:structural constituent of ribosome"/>
    <property type="evidence" value="ECO:0007669"/>
    <property type="project" value="InterPro"/>
</dbReference>
<protein>
    <recommendedName>
        <fullName evidence="3">30S ribosomal protein S24e</fullName>
    </recommendedName>
</protein>
<name>D6PBS7_9ARCH</name>
<evidence type="ECO:0000256" key="1">
    <source>
        <dbReference type="ARBA" id="ARBA00022980"/>
    </source>
</evidence>
<dbReference type="AlphaFoldDB" id="D6PBS7"/>
<dbReference type="GO" id="GO:0005840">
    <property type="term" value="C:ribosome"/>
    <property type="evidence" value="ECO:0007669"/>
    <property type="project" value="UniProtKB-KW"/>
</dbReference>
<sequence length="111" mass="12354">MNINERKENKLLNRVEITFSWRHAGKTTPSRKEVMDIVRTLEPGSNPDWIVVKDCVTRYGQPLTTGTAFIYGSAESMAVEPSYIHKRHESFRSGTADAAPAAEATKEGGDE</sequence>
<dbReference type="Gene3D" id="3.30.70.330">
    <property type="match status" value="1"/>
</dbReference>